<dbReference type="PANTHER" id="PTHR11655:SF16">
    <property type="entry name" value="60S RIBOSOMAL PROTEIN L9"/>
    <property type="match status" value="1"/>
</dbReference>
<dbReference type="PANTHER" id="PTHR11655">
    <property type="entry name" value="60S/50S RIBOSOMAL PROTEIN L6/L9"/>
    <property type="match status" value="1"/>
</dbReference>
<evidence type="ECO:0000256" key="1">
    <source>
        <dbReference type="ARBA" id="ARBA00009356"/>
    </source>
</evidence>
<accession>A0A7S0GL03</accession>
<gene>
    <name evidence="5" type="ORF">MSP1401_LOCUS1147</name>
</gene>
<name>A0A7S0GL03_MICPS</name>
<dbReference type="Gene3D" id="3.90.930.12">
    <property type="entry name" value="Ribosomal protein L6, alpha-beta domain"/>
    <property type="match status" value="2"/>
</dbReference>
<comment type="similarity">
    <text evidence="1">Belongs to the universal ribosomal protein uL6 family.</text>
</comment>
<feature type="domain" description="Large ribosomal subunit protein uL6 alpha-beta" evidence="4">
    <location>
        <begin position="12"/>
        <end position="87"/>
    </location>
</feature>
<dbReference type="SUPFAM" id="SSF56053">
    <property type="entry name" value="Ribosomal protein L6"/>
    <property type="match status" value="2"/>
</dbReference>
<evidence type="ECO:0000256" key="3">
    <source>
        <dbReference type="ARBA" id="ARBA00023274"/>
    </source>
</evidence>
<dbReference type="FunFam" id="3.90.930.12:FF:000003">
    <property type="entry name" value="60S ribosomal protein L9"/>
    <property type="match status" value="1"/>
</dbReference>
<evidence type="ECO:0000313" key="5">
    <source>
        <dbReference type="EMBL" id="CAD8430838.1"/>
    </source>
</evidence>
<feature type="domain" description="Large ribosomal subunit protein uL6 alpha-beta" evidence="4">
    <location>
        <begin position="99"/>
        <end position="178"/>
    </location>
</feature>
<dbReference type="GO" id="GO:0003735">
    <property type="term" value="F:structural constituent of ribosome"/>
    <property type="evidence" value="ECO:0007669"/>
    <property type="project" value="InterPro"/>
</dbReference>
<dbReference type="PIRSF" id="PIRSF002162">
    <property type="entry name" value="Ribosomal_L6"/>
    <property type="match status" value="1"/>
</dbReference>
<dbReference type="GO" id="GO:0019843">
    <property type="term" value="F:rRNA binding"/>
    <property type="evidence" value="ECO:0007669"/>
    <property type="project" value="InterPro"/>
</dbReference>
<dbReference type="Pfam" id="PF00347">
    <property type="entry name" value="Ribosomal_L6"/>
    <property type="match status" value="2"/>
</dbReference>
<evidence type="ECO:0000256" key="2">
    <source>
        <dbReference type="ARBA" id="ARBA00022980"/>
    </source>
</evidence>
<dbReference type="GO" id="GO:0002181">
    <property type="term" value="P:cytoplasmic translation"/>
    <property type="evidence" value="ECO:0007669"/>
    <property type="project" value="TreeGrafter"/>
</dbReference>
<dbReference type="FunFam" id="3.90.930.12:FF:000004">
    <property type="entry name" value="60S ribosomal protein L9"/>
    <property type="match status" value="1"/>
</dbReference>
<sequence>MKVLKAQRELAIPEGVDVTLKARKIVVKGPRGTLQRDFTHLPRIDLHHDKENSQIIATMFFSSKKRLACLRTVCSHMSNLFDGVTKGFRYKMRAVYAHFPVNINIPGKGEKVEIRNFLGEKRTRTCTMLEGVKISRDEMVKDCLVLEGNDIDNVSKSAALIHMACLVKKKDIRKFLDGFYVSEKGVIETAE</sequence>
<evidence type="ECO:0000259" key="4">
    <source>
        <dbReference type="Pfam" id="PF00347"/>
    </source>
</evidence>
<dbReference type="InterPro" id="IPR036789">
    <property type="entry name" value="Ribosomal_uL6-like_a/b-dom_sf"/>
</dbReference>
<dbReference type="EMBL" id="HBEN01001389">
    <property type="protein sequence ID" value="CAD8430838.1"/>
    <property type="molecule type" value="Transcribed_RNA"/>
</dbReference>
<dbReference type="GO" id="GO:0022625">
    <property type="term" value="C:cytosolic large ribosomal subunit"/>
    <property type="evidence" value="ECO:0007669"/>
    <property type="project" value="TreeGrafter"/>
</dbReference>
<dbReference type="InterPro" id="IPR000702">
    <property type="entry name" value="Ribosomal_uL6-like"/>
</dbReference>
<organism evidence="5">
    <name type="scientific">Micromonas pusilla</name>
    <name type="common">Picoplanktonic green alga</name>
    <name type="synonym">Chromulina pusilla</name>
    <dbReference type="NCBI Taxonomy" id="38833"/>
    <lineage>
        <taxon>Eukaryota</taxon>
        <taxon>Viridiplantae</taxon>
        <taxon>Chlorophyta</taxon>
        <taxon>Mamiellophyceae</taxon>
        <taxon>Mamiellales</taxon>
        <taxon>Mamiellaceae</taxon>
        <taxon>Micromonas</taxon>
    </lineage>
</organism>
<proteinExistence type="inferred from homology"/>
<keyword evidence="2" id="KW-0689">Ribosomal protein</keyword>
<dbReference type="InterPro" id="IPR020040">
    <property type="entry name" value="Ribosomal_uL6_a/b-dom"/>
</dbReference>
<reference evidence="5" key="1">
    <citation type="submission" date="2021-01" db="EMBL/GenBank/DDBJ databases">
        <authorList>
            <person name="Corre E."/>
            <person name="Pelletier E."/>
            <person name="Niang G."/>
            <person name="Scheremetjew M."/>
            <person name="Finn R."/>
            <person name="Kale V."/>
            <person name="Holt S."/>
            <person name="Cochrane G."/>
            <person name="Meng A."/>
            <person name="Brown T."/>
            <person name="Cohen L."/>
        </authorList>
    </citation>
    <scope>NUCLEOTIDE SEQUENCE</scope>
    <source>
        <strain evidence="5">CCAC1681</strain>
    </source>
</reference>
<protein>
    <recommendedName>
        <fullName evidence="4">Large ribosomal subunit protein uL6 alpha-beta domain-containing protein</fullName>
    </recommendedName>
</protein>
<dbReference type="AlphaFoldDB" id="A0A7S0GL03"/>
<keyword evidence="3" id="KW-0687">Ribonucleoprotein</keyword>